<dbReference type="EMBL" id="JBJXCW010000004">
    <property type="protein sequence ID" value="MFN0297010.1"/>
    <property type="molecule type" value="Genomic_DNA"/>
</dbReference>
<evidence type="ECO:0008006" key="6">
    <source>
        <dbReference type="Google" id="ProtNLM"/>
    </source>
</evidence>
<sequence>MKVFILLVSIIFLSACSLTHFNEIKHAEKMLSHFQCNKIESAQMTHTSITAYYEQSLALSRQKAESYVQSYKDGNELFDLPLTEVIEQQYIVYQAACENLGGIEPTLEE</sequence>
<feature type="chain" id="PRO_5008692619" description="Lipoprotein" evidence="1">
    <location>
        <begin position="22"/>
        <end position="109"/>
    </location>
</feature>
<evidence type="ECO:0000313" key="4">
    <source>
        <dbReference type="Proteomes" id="UP000243661"/>
    </source>
</evidence>
<dbReference type="EMBL" id="FMBK01000002">
    <property type="protein sequence ID" value="SCC70956.1"/>
    <property type="molecule type" value="Genomic_DNA"/>
</dbReference>
<evidence type="ECO:0000313" key="5">
    <source>
        <dbReference type="Proteomes" id="UP001632339"/>
    </source>
</evidence>
<reference evidence="3 4" key="1">
    <citation type="submission" date="2016-08" db="EMBL/GenBank/DDBJ databases">
        <authorList>
            <person name="Seilhamer J.J."/>
        </authorList>
    </citation>
    <scope>NUCLEOTIDE SEQUENCE [LARGE SCALE GENOMIC DNA]</scope>
    <source>
        <strain evidence="3 4">ANC 4874</strain>
    </source>
</reference>
<dbReference type="RefSeq" id="WP_092717627.1">
    <property type="nucleotide sequence ID" value="NZ_FMBK01000002.1"/>
</dbReference>
<organism evidence="3 4">
    <name type="scientific">Acinetobacter albensis</name>
    <dbReference type="NCBI Taxonomy" id="1673609"/>
    <lineage>
        <taxon>Bacteria</taxon>
        <taxon>Pseudomonadati</taxon>
        <taxon>Pseudomonadota</taxon>
        <taxon>Gammaproteobacteria</taxon>
        <taxon>Moraxellales</taxon>
        <taxon>Moraxellaceae</taxon>
        <taxon>Acinetobacter</taxon>
    </lineage>
</organism>
<evidence type="ECO:0000256" key="1">
    <source>
        <dbReference type="SAM" id="SignalP"/>
    </source>
</evidence>
<gene>
    <name evidence="2" type="ORF">ACKVE0_05640</name>
    <name evidence="3" type="ORF">GA0116959_10244</name>
</gene>
<protein>
    <recommendedName>
        <fullName evidence="6">Lipoprotein</fullName>
    </recommendedName>
</protein>
<proteinExistence type="predicted"/>
<accession>A0A1C4GS38</accession>
<feature type="signal peptide" evidence="1">
    <location>
        <begin position="1"/>
        <end position="21"/>
    </location>
</feature>
<dbReference type="OrthoDB" id="6704475at2"/>
<reference evidence="2 5" key="2">
    <citation type="submission" date="2024-12" db="EMBL/GenBank/DDBJ databases">
        <title>C001-4G Acinetobacter sp. assembled genome.</title>
        <authorList>
            <person name="D'Arcy K."/>
            <person name="Kingdon A.D.H."/>
            <person name="Breen A."/>
            <person name="Mckeown C."/>
            <person name="Allman E."/>
            <person name="Sharma P."/>
            <person name="Mcleman A."/>
            <person name="Roberts A.P."/>
        </authorList>
    </citation>
    <scope>NUCLEOTIDE SEQUENCE [LARGE SCALE GENOMIC DNA]</scope>
    <source>
        <strain evidence="2 5">C1-4G</strain>
    </source>
</reference>
<keyword evidence="1" id="KW-0732">Signal</keyword>
<evidence type="ECO:0000313" key="3">
    <source>
        <dbReference type="EMBL" id="SCC70956.1"/>
    </source>
</evidence>
<dbReference type="PROSITE" id="PS51257">
    <property type="entry name" value="PROKAR_LIPOPROTEIN"/>
    <property type="match status" value="1"/>
</dbReference>
<evidence type="ECO:0000313" key="2">
    <source>
        <dbReference type="EMBL" id="MFN0297010.1"/>
    </source>
</evidence>
<dbReference type="Proteomes" id="UP000243661">
    <property type="component" value="Unassembled WGS sequence"/>
</dbReference>
<name>A0A1C4GS38_9GAMM</name>
<dbReference type="AlphaFoldDB" id="A0A1C4GS38"/>
<dbReference type="Proteomes" id="UP001632339">
    <property type="component" value="Unassembled WGS sequence"/>
</dbReference>
<keyword evidence="5" id="KW-1185">Reference proteome</keyword>